<organism evidence="4 5">
    <name type="scientific">Rhodovarius crocodyli</name>
    <dbReference type="NCBI Taxonomy" id="1979269"/>
    <lineage>
        <taxon>Bacteria</taxon>
        <taxon>Pseudomonadati</taxon>
        <taxon>Pseudomonadota</taxon>
        <taxon>Alphaproteobacteria</taxon>
        <taxon>Acetobacterales</taxon>
        <taxon>Roseomonadaceae</taxon>
        <taxon>Rhodovarius</taxon>
    </lineage>
</organism>
<comment type="caution">
    <text evidence="4">The sequence shown here is derived from an EMBL/GenBank/DDBJ whole genome shotgun (WGS) entry which is preliminary data.</text>
</comment>
<dbReference type="PANTHER" id="PTHR30576">
    <property type="entry name" value="COLANIC BIOSYNTHESIS UDP-GLUCOSE LIPID CARRIER TRANSFERASE"/>
    <property type="match status" value="1"/>
</dbReference>
<name>A0A437MGL5_9PROT</name>
<dbReference type="InterPro" id="IPR004629">
    <property type="entry name" value="WecG_TagA_CpsF"/>
</dbReference>
<sequence length="471" mass="50363">MSYLSKRDALVPELNRHAGQPSLPAIRLLGLDVADATAETALNWICSRIRSGTPTRIAFLNAHCANVAAADAGYRRAIATASALLPDGSGVAIAARMQGQRLSANLNGTDLVPALCGRLAHEGRSVFLLGAAPGVAEAAAAALQARHPGLIIAGTAHGFFTPEQEDEVIRTVNNSGADVLLTALGVPAQDVFLERNVGRLRPCVAIGVGALFDFLAERVSRAPSWLRAAGLEWTWRLAQEPARLARRYVLGNPAFLARAARSAAAPALARVDAAAKRALDITAAGAGLVALAPMLLTVMAAIRLTSQGPALLRQTRIGQDGKPFTLLKLRSMYQDAEARRAALLASNQHGQAGVTFKMRHDPRVTPLGRLLRRSSIDELPQLWNVLVGDMSLVGPRPQLPHEVARYTQRETGRLAAKPGLTCLWQVSGRADLPFERQVELDLEYVATRSVLQDIRILLRTVPAVLSARGAY</sequence>
<evidence type="ECO:0000256" key="1">
    <source>
        <dbReference type="ARBA" id="ARBA00006464"/>
    </source>
</evidence>
<accession>A0A437MGL5</accession>
<keyword evidence="5" id="KW-1185">Reference proteome</keyword>
<dbReference type="PANTHER" id="PTHR30576:SF10">
    <property type="entry name" value="SLL5057 PROTEIN"/>
    <property type="match status" value="1"/>
</dbReference>
<keyword evidence="2" id="KW-0270">Exopolysaccharide synthesis</keyword>
<dbReference type="Proteomes" id="UP000282957">
    <property type="component" value="Unassembled WGS sequence"/>
</dbReference>
<dbReference type="CDD" id="cd06533">
    <property type="entry name" value="Glyco_transf_WecG_TagA"/>
    <property type="match status" value="1"/>
</dbReference>
<dbReference type="RefSeq" id="WP_127787396.1">
    <property type="nucleotide sequence ID" value="NZ_SACL01000003.1"/>
</dbReference>
<evidence type="ECO:0000313" key="5">
    <source>
        <dbReference type="Proteomes" id="UP000282957"/>
    </source>
</evidence>
<dbReference type="InterPro" id="IPR003362">
    <property type="entry name" value="Bact_transf"/>
</dbReference>
<keyword evidence="4" id="KW-0808">Transferase</keyword>
<dbReference type="Pfam" id="PF03808">
    <property type="entry name" value="Glyco_tran_WecG"/>
    <property type="match status" value="1"/>
</dbReference>
<dbReference type="GO" id="GO:0000271">
    <property type="term" value="P:polysaccharide biosynthetic process"/>
    <property type="evidence" value="ECO:0007669"/>
    <property type="project" value="UniProtKB-KW"/>
</dbReference>
<dbReference type="OrthoDB" id="9808602at2"/>
<comment type="similarity">
    <text evidence="1">Belongs to the bacterial sugar transferase family.</text>
</comment>
<dbReference type="GO" id="GO:0016780">
    <property type="term" value="F:phosphotransferase activity, for other substituted phosphate groups"/>
    <property type="evidence" value="ECO:0007669"/>
    <property type="project" value="TreeGrafter"/>
</dbReference>
<dbReference type="EMBL" id="SACL01000003">
    <property type="protein sequence ID" value="RVT96745.1"/>
    <property type="molecule type" value="Genomic_DNA"/>
</dbReference>
<evidence type="ECO:0000313" key="4">
    <source>
        <dbReference type="EMBL" id="RVT96745.1"/>
    </source>
</evidence>
<protein>
    <submittedName>
        <fullName evidence="4">WecB/TagA/CpsF family glycosyltransferase</fullName>
    </submittedName>
</protein>
<feature type="domain" description="Bacterial sugar transferase" evidence="3">
    <location>
        <begin position="276"/>
        <end position="465"/>
    </location>
</feature>
<gene>
    <name evidence="4" type="ORF">EOD42_10050</name>
</gene>
<reference evidence="4 5" key="1">
    <citation type="submission" date="2019-01" db="EMBL/GenBank/DDBJ databases">
        <authorList>
            <person name="Chen W.-M."/>
        </authorList>
    </citation>
    <scope>NUCLEOTIDE SEQUENCE [LARGE SCALE GENOMIC DNA]</scope>
    <source>
        <strain evidence="4 5">CCP-6</strain>
    </source>
</reference>
<evidence type="ECO:0000256" key="2">
    <source>
        <dbReference type="ARBA" id="ARBA00023169"/>
    </source>
</evidence>
<evidence type="ECO:0000259" key="3">
    <source>
        <dbReference type="Pfam" id="PF02397"/>
    </source>
</evidence>
<proteinExistence type="inferred from homology"/>
<dbReference type="Pfam" id="PF02397">
    <property type="entry name" value="Bac_transf"/>
    <property type="match status" value="1"/>
</dbReference>
<dbReference type="NCBIfam" id="TIGR00696">
    <property type="entry name" value="wecG_tagA_cpsF"/>
    <property type="match status" value="1"/>
</dbReference>
<dbReference type="AlphaFoldDB" id="A0A437MGL5"/>